<dbReference type="InterPro" id="IPR032272">
    <property type="entry name" value="DUF4834"/>
</dbReference>
<keyword evidence="4" id="KW-1185">Reference proteome</keyword>
<feature type="region of interest" description="Disordered" evidence="1">
    <location>
        <begin position="36"/>
        <end position="80"/>
    </location>
</feature>
<sequence length="80" mass="9431">MGSFFLFILIVFFAIIGLIGAFVLRFVRLFTKQTSGFNNSRSTQNNRYDDQQGQRSHNENNHQKIFSKEEGEYIDYEEVK</sequence>
<protein>
    <submittedName>
        <fullName evidence="3">Uncharacterized protein DUF4834</fullName>
    </submittedName>
</protein>
<dbReference type="Pfam" id="PF16118">
    <property type="entry name" value="DUF4834"/>
    <property type="match status" value="1"/>
</dbReference>
<dbReference type="EMBL" id="QICL01000003">
    <property type="protein sequence ID" value="PXV67540.1"/>
    <property type="molecule type" value="Genomic_DNA"/>
</dbReference>
<evidence type="ECO:0000313" key="3">
    <source>
        <dbReference type="EMBL" id="PXV67540.1"/>
    </source>
</evidence>
<keyword evidence="2" id="KW-0472">Membrane</keyword>
<feature type="compositionally biased region" description="Polar residues" evidence="1">
    <location>
        <begin position="36"/>
        <end position="46"/>
    </location>
</feature>
<reference evidence="3 4" key="1">
    <citation type="submission" date="2018-03" db="EMBL/GenBank/DDBJ databases">
        <title>Genomic Encyclopedia of Archaeal and Bacterial Type Strains, Phase II (KMG-II): from individual species to whole genera.</title>
        <authorList>
            <person name="Goeker M."/>
        </authorList>
    </citation>
    <scope>NUCLEOTIDE SEQUENCE [LARGE SCALE GENOMIC DNA]</scope>
    <source>
        <strain evidence="3 4">DSM 100214</strain>
    </source>
</reference>
<keyword evidence="2" id="KW-0812">Transmembrane</keyword>
<dbReference type="OrthoDB" id="998001at2"/>
<feature type="transmembrane region" description="Helical" evidence="2">
    <location>
        <begin position="6"/>
        <end position="27"/>
    </location>
</feature>
<proteinExistence type="predicted"/>
<gene>
    <name evidence="3" type="ORF">CLV62_103213</name>
</gene>
<evidence type="ECO:0000256" key="2">
    <source>
        <dbReference type="SAM" id="Phobius"/>
    </source>
</evidence>
<evidence type="ECO:0000256" key="1">
    <source>
        <dbReference type="SAM" id="MobiDB-lite"/>
    </source>
</evidence>
<feature type="compositionally biased region" description="Basic and acidic residues" evidence="1">
    <location>
        <begin position="47"/>
        <end position="80"/>
    </location>
</feature>
<keyword evidence="2" id="KW-1133">Transmembrane helix</keyword>
<accession>A0A2V3PUH3</accession>
<organism evidence="3 4">
    <name type="scientific">Dysgonomonas alginatilytica</name>
    <dbReference type="NCBI Taxonomy" id="1605892"/>
    <lineage>
        <taxon>Bacteria</taxon>
        <taxon>Pseudomonadati</taxon>
        <taxon>Bacteroidota</taxon>
        <taxon>Bacteroidia</taxon>
        <taxon>Bacteroidales</taxon>
        <taxon>Dysgonomonadaceae</taxon>
        <taxon>Dysgonomonas</taxon>
    </lineage>
</organism>
<evidence type="ECO:0000313" key="4">
    <source>
        <dbReference type="Proteomes" id="UP000247973"/>
    </source>
</evidence>
<dbReference type="Proteomes" id="UP000247973">
    <property type="component" value="Unassembled WGS sequence"/>
</dbReference>
<name>A0A2V3PUH3_9BACT</name>
<dbReference type="AlphaFoldDB" id="A0A2V3PUH3"/>
<dbReference type="RefSeq" id="WP_110309673.1">
    <property type="nucleotide sequence ID" value="NZ_QICL01000003.1"/>
</dbReference>
<comment type="caution">
    <text evidence="3">The sequence shown here is derived from an EMBL/GenBank/DDBJ whole genome shotgun (WGS) entry which is preliminary data.</text>
</comment>